<accession>A0ABW5Q7I5</accession>
<sequence length="508" mass="59784">MDRRTLIQLLVAAVLLGGFFLIVQVTSSSDETEEEIKDKSDEQNEQLIDSVEELAIDLELPNYNEDMSLEELESLIEIYSNKIVRLTEMEHQLDSKFYTETRNDMEKERSELFNLLRKKRDEEFEWTVLESNEDLKEHYNSIIPGLKRAKKLGVVEDIKQTFVLEDSDYEFTIDQVWSSSEGFYLLYNIKVGEVPKGRLFHYLHLQQGRNDLRELWRSRESVYYNGRIYGAVKYLMENNKTEDHDTFDIGIQVGQNQLHRFHNKTIPIKEHKDIEAKYKFTVPIKRTVSQNGITVTIDRLEHRLGGNRLYLTADEHRIFGISGEVDNQRFSKFKYQGFNNDNGNEFNLPIKSSDQLPDQMNVELNELHLVTDQSLTFEVDASNIEYQEKVIINKRIGEVFGFSYFINHLEYNGDGLFVYLRKENRTGYHNYEIPMPVSPNSPEFNNITIINSNGEEIKDQYFRTDVRPHENLIGFTIPSDGEKYQIKFSDILIRTKFYDKFNVEIKKQ</sequence>
<evidence type="ECO:0000313" key="3">
    <source>
        <dbReference type="Proteomes" id="UP001597452"/>
    </source>
</evidence>
<protein>
    <submittedName>
        <fullName evidence="2">Uncharacterized protein</fullName>
    </submittedName>
</protein>
<name>A0ABW5Q7I5_9BACI</name>
<dbReference type="Proteomes" id="UP001597452">
    <property type="component" value="Unassembled WGS sequence"/>
</dbReference>
<feature type="coiled-coil region" evidence="1">
    <location>
        <begin position="69"/>
        <end position="122"/>
    </location>
</feature>
<dbReference type="RefSeq" id="WP_377327466.1">
    <property type="nucleotide sequence ID" value="NZ_JBHUMZ010000011.1"/>
</dbReference>
<comment type="caution">
    <text evidence="2">The sequence shown here is derived from an EMBL/GenBank/DDBJ whole genome shotgun (WGS) entry which is preliminary data.</text>
</comment>
<reference evidence="3" key="1">
    <citation type="journal article" date="2019" name="Int. J. Syst. Evol. Microbiol.">
        <title>The Global Catalogue of Microorganisms (GCM) 10K type strain sequencing project: providing services to taxonomists for standard genome sequencing and annotation.</title>
        <authorList>
            <consortium name="The Broad Institute Genomics Platform"/>
            <consortium name="The Broad Institute Genome Sequencing Center for Infectious Disease"/>
            <person name="Wu L."/>
            <person name="Ma J."/>
        </authorList>
    </citation>
    <scope>NUCLEOTIDE SEQUENCE [LARGE SCALE GENOMIC DNA]</scope>
    <source>
        <strain evidence="3">TISTR 1571</strain>
    </source>
</reference>
<organism evidence="2 3">
    <name type="scientific">Piscibacillus salipiscarius</name>
    <dbReference type="NCBI Taxonomy" id="299480"/>
    <lineage>
        <taxon>Bacteria</taxon>
        <taxon>Bacillati</taxon>
        <taxon>Bacillota</taxon>
        <taxon>Bacilli</taxon>
        <taxon>Bacillales</taxon>
        <taxon>Bacillaceae</taxon>
        <taxon>Piscibacillus</taxon>
    </lineage>
</organism>
<evidence type="ECO:0000313" key="2">
    <source>
        <dbReference type="EMBL" id="MFD2637937.1"/>
    </source>
</evidence>
<gene>
    <name evidence="2" type="ORF">ACFSW4_03470</name>
</gene>
<keyword evidence="1" id="KW-0175">Coiled coil</keyword>
<keyword evidence="3" id="KW-1185">Reference proteome</keyword>
<proteinExistence type="predicted"/>
<dbReference type="EMBL" id="JBHUMZ010000011">
    <property type="protein sequence ID" value="MFD2637937.1"/>
    <property type="molecule type" value="Genomic_DNA"/>
</dbReference>
<evidence type="ECO:0000256" key="1">
    <source>
        <dbReference type="SAM" id="Coils"/>
    </source>
</evidence>